<organism evidence="9 10">
    <name type="scientific">Nocardioides panacis</name>
    <dbReference type="NCBI Taxonomy" id="2849501"/>
    <lineage>
        <taxon>Bacteria</taxon>
        <taxon>Bacillati</taxon>
        <taxon>Actinomycetota</taxon>
        <taxon>Actinomycetes</taxon>
        <taxon>Propionibacteriales</taxon>
        <taxon>Nocardioidaceae</taxon>
        <taxon>Nocardioides</taxon>
    </lineage>
</organism>
<keyword evidence="5" id="KW-0378">Hydrolase</keyword>
<feature type="domain" description="Nudix hydrolase" evidence="8">
    <location>
        <begin position="7"/>
        <end position="132"/>
    </location>
</feature>
<evidence type="ECO:0000256" key="2">
    <source>
        <dbReference type="ARBA" id="ARBA00005582"/>
    </source>
</evidence>
<dbReference type="GO" id="GO:0008413">
    <property type="term" value="F:8-oxo-7,8-dihydroguanosine triphosphate pyrophosphatase activity"/>
    <property type="evidence" value="ECO:0007669"/>
    <property type="project" value="TreeGrafter"/>
</dbReference>
<dbReference type="CDD" id="cd03425">
    <property type="entry name" value="NUDIX_MutT_NudA_like"/>
    <property type="match status" value="1"/>
</dbReference>
<dbReference type="PANTHER" id="PTHR47707:SF1">
    <property type="entry name" value="NUDIX HYDROLASE FAMILY PROTEIN"/>
    <property type="match status" value="1"/>
</dbReference>
<dbReference type="Proteomes" id="UP000683575">
    <property type="component" value="Chromosome"/>
</dbReference>
<name>A0A975SYW0_9ACTN</name>
<sequence length="376" mass="40418">MPSSPAADVLVVGAAVVRHGRVLATRRTHPPEAAGRWEFPGGKVEPGEELAAAVVREVREELGCGVVVTRVLDGAQPVKPGYTLRVAVAELVDGEPVPREHDLLRWLGPEELDVVPWLAPDLPFLAELRELLLDGHPLEGGNVGGAVRIGHTVRRPTGPWTPAVHRLLDRVRGLRAVPQVLGVDARGREVLTYLPGTIVDLDDAVLSDAQLEDLTRWTRELHDAVDGFVGEGPWRFFPVDGAHLVGHNDVAPYNVVFARDRVAGVFDWDLAGPTTRLFELAHLAWSGVPLFRETPPADVARRLELMAATYGGGVSARQILHTVPVLKQVGVDGIRAWIEAGDPAGVAQAAVGEPARTERAVAALAARVPAIEEELS</sequence>
<dbReference type="InterPro" id="IPR000086">
    <property type="entry name" value="NUDIX_hydrolase_dom"/>
</dbReference>
<dbReference type="GO" id="GO:0044715">
    <property type="term" value="F:8-oxo-dGDP phosphatase activity"/>
    <property type="evidence" value="ECO:0007669"/>
    <property type="project" value="TreeGrafter"/>
</dbReference>
<keyword evidence="10" id="KW-1185">Reference proteome</keyword>
<evidence type="ECO:0000259" key="8">
    <source>
        <dbReference type="PROSITE" id="PS51462"/>
    </source>
</evidence>
<dbReference type="PROSITE" id="PS00893">
    <property type="entry name" value="NUDIX_BOX"/>
    <property type="match status" value="1"/>
</dbReference>
<evidence type="ECO:0000256" key="5">
    <source>
        <dbReference type="ARBA" id="ARBA00022801"/>
    </source>
</evidence>
<dbReference type="GO" id="GO:0035539">
    <property type="term" value="F:8-oxo-7,8-dihydrodeoxyguanosine triphosphate pyrophosphatase activity"/>
    <property type="evidence" value="ECO:0007669"/>
    <property type="project" value="TreeGrafter"/>
</dbReference>
<dbReference type="Pfam" id="PF01636">
    <property type="entry name" value="APH"/>
    <property type="match status" value="1"/>
</dbReference>
<keyword evidence="6" id="KW-0460">Magnesium</keyword>
<dbReference type="PROSITE" id="PS51462">
    <property type="entry name" value="NUDIX"/>
    <property type="match status" value="1"/>
</dbReference>
<keyword evidence="7" id="KW-0234">DNA repair</keyword>
<dbReference type="GO" id="GO:0046872">
    <property type="term" value="F:metal ion binding"/>
    <property type="evidence" value="ECO:0007669"/>
    <property type="project" value="UniProtKB-KW"/>
</dbReference>
<dbReference type="InterPro" id="IPR047127">
    <property type="entry name" value="MutT-like"/>
</dbReference>
<reference evidence="9" key="1">
    <citation type="submission" date="2021-06" db="EMBL/GenBank/DDBJ databases">
        <title>Complete genome sequence of Nocardioides sp. G188.</title>
        <authorList>
            <person name="Im W.-T."/>
        </authorList>
    </citation>
    <scope>NUCLEOTIDE SEQUENCE</scope>
    <source>
        <strain evidence="9">G188</strain>
    </source>
</reference>
<comment type="similarity">
    <text evidence="2">Belongs to the Nudix hydrolase family.</text>
</comment>
<dbReference type="PANTHER" id="PTHR47707">
    <property type="entry name" value="8-OXO-DGTP DIPHOSPHATASE"/>
    <property type="match status" value="1"/>
</dbReference>
<evidence type="ECO:0000256" key="7">
    <source>
        <dbReference type="ARBA" id="ARBA00023204"/>
    </source>
</evidence>
<evidence type="ECO:0000256" key="1">
    <source>
        <dbReference type="ARBA" id="ARBA00001946"/>
    </source>
</evidence>
<protein>
    <submittedName>
        <fullName evidence="9">NUDIX domain-containing protein</fullName>
    </submittedName>
</protein>
<keyword evidence="3" id="KW-0479">Metal-binding</keyword>
<dbReference type="KEGG" id="nps:KRR39_01175"/>
<dbReference type="AlphaFoldDB" id="A0A975SYW0"/>
<keyword evidence="4" id="KW-0227">DNA damage</keyword>
<accession>A0A975SYW0</accession>
<dbReference type="InterPro" id="IPR002575">
    <property type="entry name" value="Aminoglycoside_PTrfase"/>
</dbReference>
<dbReference type="Pfam" id="PF00293">
    <property type="entry name" value="NUDIX"/>
    <property type="match status" value="1"/>
</dbReference>
<evidence type="ECO:0000256" key="6">
    <source>
        <dbReference type="ARBA" id="ARBA00022842"/>
    </source>
</evidence>
<dbReference type="EMBL" id="CP077062">
    <property type="protein sequence ID" value="QWZ08515.1"/>
    <property type="molecule type" value="Genomic_DNA"/>
</dbReference>
<evidence type="ECO:0000313" key="10">
    <source>
        <dbReference type="Proteomes" id="UP000683575"/>
    </source>
</evidence>
<comment type="cofactor">
    <cofactor evidence="1">
        <name>Mg(2+)</name>
        <dbReference type="ChEBI" id="CHEBI:18420"/>
    </cofactor>
</comment>
<dbReference type="GO" id="GO:0006281">
    <property type="term" value="P:DNA repair"/>
    <property type="evidence" value="ECO:0007669"/>
    <property type="project" value="UniProtKB-KW"/>
</dbReference>
<dbReference type="InterPro" id="IPR020084">
    <property type="entry name" value="NUDIX_hydrolase_CS"/>
</dbReference>
<evidence type="ECO:0000313" key="9">
    <source>
        <dbReference type="EMBL" id="QWZ08515.1"/>
    </source>
</evidence>
<proteinExistence type="inferred from homology"/>
<evidence type="ECO:0000256" key="4">
    <source>
        <dbReference type="ARBA" id="ARBA00022763"/>
    </source>
</evidence>
<dbReference type="RefSeq" id="WP_216940005.1">
    <property type="nucleotide sequence ID" value="NZ_CP077062.1"/>
</dbReference>
<evidence type="ECO:0000256" key="3">
    <source>
        <dbReference type="ARBA" id="ARBA00022723"/>
    </source>
</evidence>
<gene>
    <name evidence="9" type="ORF">KRR39_01175</name>
</gene>
<dbReference type="GO" id="GO:0044716">
    <property type="term" value="F:8-oxo-GDP phosphatase activity"/>
    <property type="evidence" value="ECO:0007669"/>
    <property type="project" value="TreeGrafter"/>
</dbReference>